<accession>A0A7T5VBG6</accession>
<evidence type="ECO:0000256" key="1">
    <source>
        <dbReference type="SAM" id="SignalP"/>
    </source>
</evidence>
<dbReference type="Gene3D" id="3.40.50.1110">
    <property type="entry name" value="SGNH hydrolase"/>
    <property type="match status" value="1"/>
</dbReference>
<dbReference type="EMBL" id="CP054140">
    <property type="protein sequence ID" value="QQG64719.1"/>
    <property type="molecule type" value="Genomic_DNA"/>
</dbReference>
<dbReference type="Proteomes" id="UP000596092">
    <property type="component" value="Chromosome"/>
</dbReference>
<protein>
    <recommendedName>
        <fullName evidence="4">SGNH/GDSL hydrolase family protein</fullName>
    </recommendedName>
</protein>
<gene>
    <name evidence="2" type="ORF">HP555_01980</name>
</gene>
<sequence>MKHTWLLQLLVALPFFLWAAEGQCQNSVDGAMHGSEQDVSVLAQKTIVFGHQSVGMNILDGLRHLQFGDQTVGVNRIGNGEALVKGAVNHAFIGTNADPSGKMNSFSRLLDTYKESPPDIAFFKFCYLDVDQHTDINGLFAEYQELIAHLKKTFPQMVIIHTTVPLRQIQTGPKAWVKRVIGKPVTGLADNVAREAFNTLVRTQFAQDPLYDIAKGESTYPDGARESFEHKGKAAYALVPQYTDDGEHLNADGGRLLARQLVQVLVQAAQVQNDR</sequence>
<reference evidence="2 3" key="1">
    <citation type="submission" date="2020-05" db="EMBL/GenBank/DDBJ databases">
        <title>Complete genome of Desulfobulbus oligotrophicus.</title>
        <authorList>
            <person name="Podar M."/>
        </authorList>
    </citation>
    <scope>NUCLEOTIDE SEQUENCE [LARGE SCALE GENOMIC DNA]</scope>
    <source>
        <strain evidence="2 3">Prop6</strain>
    </source>
</reference>
<dbReference type="KEGG" id="dog:HP555_01980"/>
<dbReference type="RefSeq" id="WP_199263551.1">
    <property type="nucleotide sequence ID" value="NZ_CP054140.1"/>
</dbReference>
<keyword evidence="1" id="KW-0732">Signal</keyword>
<organism evidence="2 3">
    <name type="scientific">Desulfobulbus oligotrophicus</name>
    <dbReference type="NCBI Taxonomy" id="1909699"/>
    <lineage>
        <taxon>Bacteria</taxon>
        <taxon>Pseudomonadati</taxon>
        <taxon>Thermodesulfobacteriota</taxon>
        <taxon>Desulfobulbia</taxon>
        <taxon>Desulfobulbales</taxon>
        <taxon>Desulfobulbaceae</taxon>
        <taxon>Desulfobulbus</taxon>
    </lineage>
</organism>
<name>A0A7T5VBG6_9BACT</name>
<keyword evidence="3" id="KW-1185">Reference proteome</keyword>
<dbReference type="InterPro" id="IPR036514">
    <property type="entry name" value="SGNH_hydro_sf"/>
</dbReference>
<evidence type="ECO:0000313" key="3">
    <source>
        <dbReference type="Proteomes" id="UP000596092"/>
    </source>
</evidence>
<proteinExistence type="predicted"/>
<dbReference type="AlphaFoldDB" id="A0A7T5VBG6"/>
<evidence type="ECO:0000313" key="2">
    <source>
        <dbReference type="EMBL" id="QQG64719.1"/>
    </source>
</evidence>
<dbReference type="SUPFAM" id="SSF52266">
    <property type="entry name" value="SGNH hydrolase"/>
    <property type="match status" value="1"/>
</dbReference>
<evidence type="ECO:0008006" key="4">
    <source>
        <dbReference type="Google" id="ProtNLM"/>
    </source>
</evidence>
<dbReference type="GO" id="GO:0016788">
    <property type="term" value="F:hydrolase activity, acting on ester bonds"/>
    <property type="evidence" value="ECO:0007669"/>
    <property type="project" value="UniProtKB-ARBA"/>
</dbReference>
<feature type="signal peptide" evidence="1">
    <location>
        <begin position="1"/>
        <end position="19"/>
    </location>
</feature>
<feature type="chain" id="PRO_5033026549" description="SGNH/GDSL hydrolase family protein" evidence="1">
    <location>
        <begin position="20"/>
        <end position="275"/>
    </location>
</feature>